<gene>
    <name evidence="3" type="ORF">PPAR1163_LOCUS16247</name>
</gene>
<sequence>MTARALVLAAALLAGVAHGFGLGRRAAVSRAAAAAVGAALPSLAPLPARADEEVGFVEAVKMIRDGDVARVKFLGSFGESADFTMVDGRLVHVRSLAFQPVGDRGPESLVAAVRNSGVPFEFSFNLSGYKKAPAMMSEQAKQQADMRAEKADEERAAMIKMNERLEKQKEKLYGEQ</sequence>
<feature type="coiled-coil region" evidence="1">
    <location>
        <begin position="148"/>
        <end position="175"/>
    </location>
</feature>
<evidence type="ECO:0000256" key="2">
    <source>
        <dbReference type="SAM" id="SignalP"/>
    </source>
</evidence>
<organism evidence="3">
    <name type="scientific">Phaeomonas parva</name>
    <dbReference type="NCBI Taxonomy" id="124430"/>
    <lineage>
        <taxon>Eukaryota</taxon>
        <taxon>Sar</taxon>
        <taxon>Stramenopiles</taxon>
        <taxon>Ochrophyta</taxon>
        <taxon>Pinguiophyceae</taxon>
        <taxon>Pinguiochrysidales</taxon>
        <taxon>Pinguiochrysidaceae</taxon>
        <taxon>Phaeomonas</taxon>
    </lineage>
</organism>
<accession>A0A7S1U5Q3</accession>
<reference evidence="3" key="1">
    <citation type="submission" date="2021-01" db="EMBL/GenBank/DDBJ databases">
        <authorList>
            <person name="Corre E."/>
            <person name="Pelletier E."/>
            <person name="Niang G."/>
            <person name="Scheremetjew M."/>
            <person name="Finn R."/>
            <person name="Kale V."/>
            <person name="Holt S."/>
            <person name="Cochrane G."/>
            <person name="Meng A."/>
            <person name="Brown T."/>
            <person name="Cohen L."/>
        </authorList>
    </citation>
    <scope>NUCLEOTIDE SEQUENCE</scope>
    <source>
        <strain evidence="3">CCMP2877</strain>
    </source>
</reference>
<dbReference type="PROSITE" id="PS51318">
    <property type="entry name" value="TAT"/>
    <property type="match status" value="1"/>
</dbReference>
<dbReference type="EMBL" id="HBGJ01025484">
    <property type="protein sequence ID" value="CAD9257875.1"/>
    <property type="molecule type" value="Transcribed_RNA"/>
</dbReference>
<name>A0A7S1U5Q3_9STRA</name>
<protein>
    <submittedName>
        <fullName evidence="3">Uncharacterized protein</fullName>
    </submittedName>
</protein>
<proteinExistence type="predicted"/>
<dbReference type="AlphaFoldDB" id="A0A7S1U5Q3"/>
<keyword evidence="2" id="KW-0732">Signal</keyword>
<evidence type="ECO:0000256" key="1">
    <source>
        <dbReference type="SAM" id="Coils"/>
    </source>
</evidence>
<evidence type="ECO:0000313" key="3">
    <source>
        <dbReference type="EMBL" id="CAD9257875.1"/>
    </source>
</evidence>
<dbReference type="InterPro" id="IPR006311">
    <property type="entry name" value="TAT_signal"/>
</dbReference>
<keyword evidence="1" id="KW-0175">Coiled coil</keyword>
<feature type="chain" id="PRO_5031069835" evidence="2">
    <location>
        <begin position="20"/>
        <end position="176"/>
    </location>
</feature>
<feature type="signal peptide" evidence="2">
    <location>
        <begin position="1"/>
        <end position="19"/>
    </location>
</feature>